<sequence length="215" mass="22046">MRKLQKVAIVVAAVGSLVTVGAGTSFADAPVDYQGQNGMQPQTVPPASAMRAVPQPAPQPAPQMAAAQAVAPQPAPQAMVQQAMAPQPAMAPQQAMAPQPAARPAMAPQPAAQQPAAPQPAPQMAAAQAVAPQSAPQAAPRTATGQMVGQAGVQQTRGTGAEREEADTYNIFHPEQECSPQELVHADVPIGVLSQAETHGYSCVQPNAAFNKFED</sequence>
<name>A0A4Z0HA33_9ACTN</name>
<evidence type="ECO:0000313" key="3">
    <source>
        <dbReference type="EMBL" id="TGB10464.1"/>
    </source>
</evidence>
<feature type="chain" id="PRO_5021364107" evidence="2">
    <location>
        <begin position="28"/>
        <end position="215"/>
    </location>
</feature>
<dbReference type="Proteomes" id="UP000297948">
    <property type="component" value="Unassembled WGS sequence"/>
</dbReference>
<feature type="compositionally biased region" description="Low complexity" evidence="1">
    <location>
        <begin position="85"/>
        <end position="140"/>
    </location>
</feature>
<accession>A0A4Z0HA33</accession>
<protein>
    <submittedName>
        <fullName evidence="3">Uncharacterized protein</fullName>
    </submittedName>
</protein>
<evidence type="ECO:0000256" key="1">
    <source>
        <dbReference type="SAM" id="MobiDB-lite"/>
    </source>
</evidence>
<organism evidence="3 4">
    <name type="scientific">Streptomyces palmae</name>
    <dbReference type="NCBI Taxonomy" id="1701085"/>
    <lineage>
        <taxon>Bacteria</taxon>
        <taxon>Bacillati</taxon>
        <taxon>Actinomycetota</taxon>
        <taxon>Actinomycetes</taxon>
        <taxon>Kitasatosporales</taxon>
        <taxon>Streptomycetaceae</taxon>
        <taxon>Streptomyces</taxon>
    </lineage>
</organism>
<gene>
    <name evidence="3" type="ORF">E4099_12795</name>
</gene>
<feature type="compositionally biased region" description="Polar residues" evidence="1">
    <location>
        <begin position="143"/>
        <end position="158"/>
    </location>
</feature>
<dbReference type="OrthoDB" id="4329333at2"/>
<comment type="caution">
    <text evidence="3">The sequence shown here is derived from an EMBL/GenBank/DDBJ whole genome shotgun (WGS) entry which is preliminary data.</text>
</comment>
<feature type="signal peptide" evidence="2">
    <location>
        <begin position="1"/>
        <end position="27"/>
    </location>
</feature>
<dbReference type="AlphaFoldDB" id="A0A4Z0HA33"/>
<evidence type="ECO:0000256" key="2">
    <source>
        <dbReference type="SAM" id="SignalP"/>
    </source>
</evidence>
<keyword evidence="2" id="KW-0732">Signal</keyword>
<reference evidence="3 4" key="1">
    <citation type="submission" date="2019-03" db="EMBL/GenBank/DDBJ databases">
        <authorList>
            <person name="Gonzalez-Pimentel J.L."/>
        </authorList>
    </citation>
    <scope>NUCLEOTIDE SEQUENCE [LARGE SCALE GENOMIC DNA]</scope>
    <source>
        <strain evidence="3 4">JCM 31289</strain>
    </source>
</reference>
<proteinExistence type="predicted"/>
<evidence type="ECO:0000313" key="4">
    <source>
        <dbReference type="Proteomes" id="UP000297948"/>
    </source>
</evidence>
<dbReference type="RefSeq" id="WP_135339141.1">
    <property type="nucleotide sequence ID" value="NZ_JBHLTX010000026.1"/>
</dbReference>
<dbReference type="EMBL" id="SRID01000093">
    <property type="protein sequence ID" value="TGB10464.1"/>
    <property type="molecule type" value="Genomic_DNA"/>
</dbReference>
<keyword evidence="4" id="KW-1185">Reference proteome</keyword>
<feature type="region of interest" description="Disordered" evidence="1">
    <location>
        <begin position="85"/>
        <end position="164"/>
    </location>
</feature>